<feature type="region of interest" description="Disordered" evidence="3">
    <location>
        <begin position="142"/>
        <end position="161"/>
    </location>
</feature>
<reference evidence="5 6" key="1">
    <citation type="submission" date="2014-11" db="EMBL/GenBank/DDBJ databases">
        <title>Genomics and ecophysiology of heterotrophic nitrogen fixing bacteria isolated from estuarine surface water.</title>
        <authorList>
            <person name="Bentzon-Tilia M."/>
            <person name="Severin I."/>
            <person name="Hansen L.H."/>
            <person name="Riemann L."/>
        </authorList>
    </citation>
    <scope>NUCLEOTIDE SEQUENCE [LARGE SCALE GENOMIC DNA]</scope>
    <source>
        <strain evidence="5 6">BAL398</strain>
    </source>
</reference>
<evidence type="ECO:0000256" key="2">
    <source>
        <dbReference type="ARBA" id="ARBA00021874"/>
    </source>
</evidence>
<dbReference type="InterPro" id="IPR000120">
    <property type="entry name" value="Amidase"/>
</dbReference>
<comment type="caution">
    <text evidence="5">The sequence shown here is derived from an EMBL/GenBank/DDBJ whole genome shotgun (WGS) entry which is preliminary data.</text>
</comment>
<dbReference type="Pfam" id="PF01425">
    <property type="entry name" value="Amidase"/>
    <property type="match status" value="1"/>
</dbReference>
<gene>
    <name evidence="5" type="ORF">OO17_01090</name>
</gene>
<dbReference type="Proteomes" id="UP000032515">
    <property type="component" value="Unassembled WGS sequence"/>
</dbReference>
<dbReference type="PATRIC" id="fig|1076.23.peg.1751"/>
<dbReference type="SUPFAM" id="SSF75304">
    <property type="entry name" value="Amidase signature (AS) enzymes"/>
    <property type="match status" value="1"/>
</dbReference>
<dbReference type="InterPro" id="IPR023631">
    <property type="entry name" value="Amidase_dom"/>
</dbReference>
<feature type="domain" description="Amidase" evidence="4">
    <location>
        <begin position="29"/>
        <end position="443"/>
    </location>
</feature>
<organism evidence="5 6">
    <name type="scientific">Rhodopseudomonas palustris</name>
    <dbReference type="NCBI Taxonomy" id="1076"/>
    <lineage>
        <taxon>Bacteria</taxon>
        <taxon>Pseudomonadati</taxon>
        <taxon>Pseudomonadota</taxon>
        <taxon>Alphaproteobacteria</taxon>
        <taxon>Hyphomicrobiales</taxon>
        <taxon>Nitrobacteraceae</taxon>
        <taxon>Rhodopseudomonas</taxon>
    </lineage>
</organism>
<comment type="function">
    <text evidence="1">Hydrolyzes indole-3-acetamide (IAM) into indole-3-acetic acid (IAA).</text>
</comment>
<dbReference type="PANTHER" id="PTHR11895:SF176">
    <property type="entry name" value="AMIDASE AMID-RELATED"/>
    <property type="match status" value="1"/>
</dbReference>
<dbReference type="PROSITE" id="PS00571">
    <property type="entry name" value="AMIDASES"/>
    <property type="match status" value="1"/>
</dbReference>
<dbReference type="Gene3D" id="3.90.1300.10">
    <property type="entry name" value="Amidase signature (AS) domain"/>
    <property type="match status" value="1"/>
</dbReference>
<protein>
    <recommendedName>
        <fullName evidence="2">Indoleacetamide hydrolase</fullName>
    </recommendedName>
</protein>
<evidence type="ECO:0000313" key="6">
    <source>
        <dbReference type="Proteomes" id="UP000032515"/>
    </source>
</evidence>
<dbReference type="PANTHER" id="PTHR11895">
    <property type="entry name" value="TRANSAMIDASE"/>
    <property type="match status" value="1"/>
</dbReference>
<name>A0A0D7F8H7_RHOPL</name>
<dbReference type="OrthoDB" id="9811471at2"/>
<evidence type="ECO:0000256" key="3">
    <source>
        <dbReference type="SAM" id="MobiDB-lite"/>
    </source>
</evidence>
<proteinExistence type="predicted"/>
<dbReference type="EMBL" id="JXXE01000023">
    <property type="protein sequence ID" value="KIZ48022.1"/>
    <property type="molecule type" value="Genomic_DNA"/>
</dbReference>
<evidence type="ECO:0000259" key="4">
    <source>
        <dbReference type="Pfam" id="PF01425"/>
    </source>
</evidence>
<dbReference type="NCBIfam" id="NF004766">
    <property type="entry name" value="PRK06102.1"/>
    <property type="match status" value="1"/>
</dbReference>
<dbReference type="RefSeq" id="WP_044404537.1">
    <property type="nucleotide sequence ID" value="NZ_JXXE01000023.1"/>
</dbReference>
<dbReference type="InterPro" id="IPR036928">
    <property type="entry name" value="AS_sf"/>
</dbReference>
<evidence type="ECO:0000256" key="1">
    <source>
        <dbReference type="ARBA" id="ARBA00003871"/>
    </source>
</evidence>
<sequence>MSTPSFDPGRTAAALGAELRSGRLDPCGLVEETLAAIADNPDKAIFIEVAAARARKEAAASRARLRAGLPLSALDGVPMAWKDLFDVEGRVTTAGSVVLKSESPAKRDAALLRAAVGAGLITIGLVNMSEFAYSGLGLNPHYGTPRNPRDPEIARSPGGSSSGSAVAVAAGLTPLAIGTDSGGSIRVPASFNGVVGYKSSTGRYSMDGVFPLSRTLDSLGPLANTVEDCVLVDAALRGVPTPEARPADLDGLRILVPETVVLDGCQAAVLANFEATLAGLARAGVRVQRRPVPQIAEAIELFANHGHLLGAEALHLHRKRLIGPDADRIDRRVVERIRLSEQMTAVDLDVVIQTRRRLIAESEALIGEAIVAFPTTSQVAMPVAPLLADDDVFARANVQTVRNAMLGNFLDWCGVAIPNGVNEHGMPTSVLLSAAHGRDTTLLSAALAAEAIIRGK</sequence>
<dbReference type="GO" id="GO:0003824">
    <property type="term" value="F:catalytic activity"/>
    <property type="evidence" value="ECO:0007669"/>
    <property type="project" value="InterPro"/>
</dbReference>
<dbReference type="AlphaFoldDB" id="A0A0D7F8H7"/>
<dbReference type="InterPro" id="IPR020556">
    <property type="entry name" value="Amidase_CS"/>
</dbReference>
<evidence type="ECO:0000313" key="5">
    <source>
        <dbReference type="EMBL" id="KIZ48022.1"/>
    </source>
</evidence>
<accession>A0A0D7F8H7</accession>